<keyword evidence="3" id="KW-1185">Reference proteome</keyword>
<organism evidence="2 3">
    <name type="scientific">Saponaria officinalis</name>
    <name type="common">Common soapwort</name>
    <name type="synonym">Lychnis saponaria</name>
    <dbReference type="NCBI Taxonomy" id="3572"/>
    <lineage>
        <taxon>Eukaryota</taxon>
        <taxon>Viridiplantae</taxon>
        <taxon>Streptophyta</taxon>
        <taxon>Embryophyta</taxon>
        <taxon>Tracheophyta</taxon>
        <taxon>Spermatophyta</taxon>
        <taxon>Magnoliopsida</taxon>
        <taxon>eudicotyledons</taxon>
        <taxon>Gunneridae</taxon>
        <taxon>Pentapetalae</taxon>
        <taxon>Caryophyllales</taxon>
        <taxon>Caryophyllaceae</taxon>
        <taxon>Caryophylleae</taxon>
        <taxon>Saponaria</taxon>
    </lineage>
</organism>
<sequence length="215" mass="24640">MFERKGILCRHILWIYSSNGQKTIPGDYVAKRWTKDAVRFNMLDCDGETTEDIDIIDGQQIEMLKLWSEVHETIGLLRGMGKAEVDSLCTLIRGFKEKLSPTRGTLNKQQELEKILGCTTSEEISIFPPKHSKNKGSGKRMLSSKTKAVALAKKPKRMCNNCKKMAHHDKRNCPNPYSEHPPLPEDESEEEQEEDEEEEEDDEAEEHNDSNYSIL</sequence>
<evidence type="ECO:0000313" key="2">
    <source>
        <dbReference type="EMBL" id="KAK9724177.1"/>
    </source>
</evidence>
<feature type="compositionally biased region" description="Acidic residues" evidence="1">
    <location>
        <begin position="184"/>
        <end position="206"/>
    </location>
</feature>
<reference evidence="2" key="1">
    <citation type="submission" date="2024-03" db="EMBL/GenBank/DDBJ databases">
        <title>WGS assembly of Saponaria officinalis var. Norfolk2.</title>
        <authorList>
            <person name="Jenkins J."/>
            <person name="Shu S."/>
            <person name="Grimwood J."/>
            <person name="Barry K."/>
            <person name="Goodstein D."/>
            <person name="Schmutz J."/>
            <person name="Leebens-Mack J."/>
            <person name="Osbourn A."/>
        </authorList>
    </citation>
    <scope>NUCLEOTIDE SEQUENCE [LARGE SCALE GENOMIC DNA]</scope>
    <source>
        <strain evidence="2">JIC</strain>
    </source>
</reference>
<dbReference type="Proteomes" id="UP001443914">
    <property type="component" value="Unassembled WGS sequence"/>
</dbReference>
<proteinExistence type="predicted"/>
<evidence type="ECO:0000256" key="1">
    <source>
        <dbReference type="SAM" id="MobiDB-lite"/>
    </source>
</evidence>
<comment type="caution">
    <text evidence="2">The sequence shown here is derived from an EMBL/GenBank/DDBJ whole genome shotgun (WGS) entry which is preliminary data.</text>
</comment>
<evidence type="ECO:0008006" key="4">
    <source>
        <dbReference type="Google" id="ProtNLM"/>
    </source>
</evidence>
<name>A0AAW1KSS6_SAPOF</name>
<protein>
    <recommendedName>
        <fullName evidence="4">Protein FAR1-RELATED SEQUENCE</fullName>
    </recommendedName>
</protein>
<gene>
    <name evidence="2" type="ORF">RND81_05G054100</name>
</gene>
<dbReference type="EMBL" id="JBDFQZ010000005">
    <property type="protein sequence ID" value="KAK9724177.1"/>
    <property type="molecule type" value="Genomic_DNA"/>
</dbReference>
<evidence type="ECO:0000313" key="3">
    <source>
        <dbReference type="Proteomes" id="UP001443914"/>
    </source>
</evidence>
<feature type="region of interest" description="Disordered" evidence="1">
    <location>
        <begin position="163"/>
        <end position="215"/>
    </location>
</feature>
<dbReference type="AlphaFoldDB" id="A0AAW1KSS6"/>
<accession>A0AAW1KSS6</accession>